<dbReference type="GO" id="GO:0009239">
    <property type="term" value="P:enterobactin biosynthetic process"/>
    <property type="evidence" value="ECO:0007669"/>
    <property type="project" value="TreeGrafter"/>
</dbReference>
<dbReference type="GO" id="GO:0043041">
    <property type="term" value="P:amino acid activation for nonribosomal peptide biosynthetic process"/>
    <property type="evidence" value="ECO:0007669"/>
    <property type="project" value="TreeGrafter"/>
</dbReference>
<reference evidence="8" key="1">
    <citation type="submission" date="2017-05" db="EMBL/GenBank/DDBJ databases">
        <authorList>
            <person name="Sung H."/>
        </authorList>
    </citation>
    <scope>NUCLEOTIDE SEQUENCE [LARGE SCALE GENOMIC DNA]</scope>
    <source>
        <strain evidence="8">AR23208</strain>
    </source>
</reference>
<dbReference type="Pfam" id="PF00668">
    <property type="entry name" value="Condensation"/>
    <property type="match status" value="1"/>
</dbReference>
<comment type="cofactor">
    <cofactor evidence="1">
        <name>pantetheine 4'-phosphate</name>
        <dbReference type="ChEBI" id="CHEBI:47942"/>
    </cofactor>
</comment>
<dbReference type="Proteomes" id="UP000195437">
    <property type="component" value="Chromosome"/>
</dbReference>
<dbReference type="Gene3D" id="1.10.1200.10">
    <property type="entry name" value="ACP-like"/>
    <property type="match status" value="1"/>
</dbReference>
<evidence type="ECO:0000256" key="4">
    <source>
        <dbReference type="ARBA" id="ARBA00022553"/>
    </source>
</evidence>
<dbReference type="Gene3D" id="3.40.50.980">
    <property type="match status" value="2"/>
</dbReference>
<dbReference type="InterPro" id="IPR036736">
    <property type="entry name" value="ACP-like_sf"/>
</dbReference>
<evidence type="ECO:0000256" key="3">
    <source>
        <dbReference type="ARBA" id="ARBA00022450"/>
    </source>
</evidence>
<dbReference type="SMART" id="SM00823">
    <property type="entry name" value="PKS_PP"/>
    <property type="match status" value="1"/>
</dbReference>
<dbReference type="KEGG" id="tum:CBW65_22925"/>
<keyword evidence="5" id="KW-0045">Antibiotic biosynthesis</keyword>
<dbReference type="Gene3D" id="3.30.300.30">
    <property type="match status" value="1"/>
</dbReference>
<dbReference type="InterPro" id="IPR020845">
    <property type="entry name" value="AMP-binding_CS"/>
</dbReference>
<evidence type="ECO:0000259" key="6">
    <source>
        <dbReference type="PROSITE" id="PS50075"/>
    </source>
</evidence>
<dbReference type="Pfam" id="PF00501">
    <property type="entry name" value="AMP-binding"/>
    <property type="match status" value="1"/>
</dbReference>
<protein>
    <recommendedName>
        <fullName evidence="6">Carrier domain-containing protein</fullName>
    </recommendedName>
</protein>
<dbReference type="InterPro" id="IPR006162">
    <property type="entry name" value="Ppantetheine_attach_site"/>
</dbReference>
<dbReference type="PROSITE" id="PS00012">
    <property type="entry name" value="PHOSPHOPANTETHEINE"/>
    <property type="match status" value="1"/>
</dbReference>
<dbReference type="InterPro" id="IPR009081">
    <property type="entry name" value="PP-bd_ACP"/>
</dbReference>
<dbReference type="FunFam" id="3.40.50.980:FF:000001">
    <property type="entry name" value="Non-ribosomal peptide synthetase"/>
    <property type="match status" value="1"/>
</dbReference>
<dbReference type="GO" id="GO:0009366">
    <property type="term" value="C:enterobactin synthetase complex"/>
    <property type="evidence" value="ECO:0007669"/>
    <property type="project" value="TreeGrafter"/>
</dbReference>
<keyword evidence="8" id="KW-1185">Reference proteome</keyword>
<dbReference type="OrthoDB" id="2378884at2"/>
<dbReference type="InterPro" id="IPR000873">
    <property type="entry name" value="AMP-dep_synth/lig_dom"/>
</dbReference>
<dbReference type="PROSITE" id="PS50075">
    <property type="entry name" value="CARRIER"/>
    <property type="match status" value="1"/>
</dbReference>
<name>A0A1Y0ISP2_9BACL</name>
<dbReference type="FunFam" id="3.30.559.10:FF:000012">
    <property type="entry name" value="Non-ribosomal peptide synthetase"/>
    <property type="match status" value="1"/>
</dbReference>
<dbReference type="Gene3D" id="3.30.559.10">
    <property type="entry name" value="Chloramphenicol acetyltransferase-like domain"/>
    <property type="match status" value="1"/>
</dbReference>
<dbReference type="PROSITE" id="PS00455">
    <property type="entry name" value="AMP_BINDING"/>
    <property type="match status" value="1"/>
</dbReference>
<dbReference type="SUPFAM" id="SSF52777">
    <property type="entry name" value="CoA-dependent acyltransferases"/>
    <property type="match status" value="2"/>
</dbReference>
<evidence type="ECO:0000313" key="7">
    <source>
        <dbReference type="EMBL" id="ARU63541.1"/>
    </source>
</evidence>
<evidence type="ECO:0000256" key="1">
    <source>
        <dbReference type="ARBA" id="ARBA00001957"/>
    </source>
</evidence>
<dbReference type="Pfam" id="PF13193">
    <property type="entry name" value="AMP-binding_C"/>
    <property type="match status" value="1"/>
</dbReference>
<dbReference type="InterPro" id="IPR023213">
    <property type="entry name" value="CAT-like_dom_sf"/>
</dbReference>
<feature type="domain" description="Carrier" evidence="6">
    <location>
        <begin position="993"/>
        <end position="1068"/>
    </location>
</feature>
<dbReference type="FunFam" id="3.40.50.12780:FF:000012">
    <property type="entry name" value="Non-ribosomal peptide synthetase"/>
    <property type="match status" value="1"/>
</dbReference>
<dbReference type="FunFam" id="2.30.38.10:FF:000001">
    <property type="entry name" value="Non-ribosomal peptide synthetase PvdI"/>
    <property type="match status" value="1"/>
</dbReference>
<dbReference type="SUPFAM" id="SSF47336">
    <property type="entry name" value="ACP-like"/>
    <property type="match status" value="1"/>
</dbReference>
<dbReference type="GO" id="GO:0005829">
    <property type="term" value="C:cytosol"/>
    <property type="evidence" value="ECO:0007669"/>
    <property type="project" value="TreeGrafter"/>
</dbReference>
<gene>
    <name evidence="7" type="ORF">CBW65_22925</name>
</gene>
<accession>A0A1Y0ISP2</accession>
<dbReference type="CDD" id="cd19531">
    <property type="entry name" value="LCL_NRPS-like"/>
    <property type="match status" value="1"/>
</dbReference>
<keyword evidence="4" id="KW-0597">Phosphoprotein</keyword>
<organism evidence="7 8">
    <name type="scientific">Tumebacillus avium</name>
    <dbReference type="NCBI Taxonomy" id="1903704"/>
    <lineage>
        <taxon>Bacteria</taxon>
        <taxon>Bacillati</taxon>
        <taxon>Bacillota</taxon>
        <taxon>Bacilli</taxon>
        <taxon>Bacillales</taxon>
        <taxon>Alicyclobacillaceae</taxon>
        <taxon>Tumebacillus</taxon>
    </lineage>
</organism>
<dbReference type="SUPFAM" id="SSF56801">
    <property type="entry name" value="Acetyl-CoA synthetase-like"/>
    <property type="match status" value="1"/>
</dbReference>
<dbReference type="Pfam" id="PF00550">
    <property type="entry name" value="PP-binding"/>
    <property type="match status" value="1"/>
</dbReference>
<keyword evidence="3" id="KW-0596">Phosphopantetheine</keyword>
<dbReference type="GO" id="GO:0031177">
    <property type="term" value="F:phosphopantetheine binding"/>
    <property type="evidence" value="ECO:0007669"/>
    <property type="project" value="InterPro"/>
</dbReference>
<dbReference type="InterPro" id="IPR025110">
    <property type="entry name" value="AMP-bd_C"/>
</dbReference>
<dbReference type="InterPro" id="IPR045851">
    <property type="entry name" value="AMP-bd_C_sf"/>
</dbReference>
<dbReference type="PANTHER" id="PTHR45527:SF1">
    <property type="entry name" value="FATTY ACID SYNTHASE"/>
    <property type="match status" value="1"/>
</dbReference>
<dbReference type="FunFam" id="3.30.300.30:FF:000010">
    <property type="entry name" value="Enterobactin synthetase component F"/>
    <property type="match status" value="1"/>
</dbReference>
<dbReference type="InterPro" id="IPR001242">
    <property type="entry name" value="Condensation_dom"/>
</dbReference>
<dbReference type="PANTHER" id="PTHR45527">
    <property type="entry name" value="NONRIBOSOMAL PEPTIDE SYNTHETASE"/>
    <property type="match status" value="1"/>
</dbReference>
<comment type="similarity">
    <text evidence="2">Belongs to the ATP-dependent AMP-binding enzyme family.</text>
</comment>
<dbReference type="EMBL" id="CP021434">
    <property type="protein sequence ID" value="ARU63541.1"/>
    <property type="molecule type" value="Genomic_DNA"/>
</dbReference>
<dbReference type="NCBIfam" id="TIGR01733">
    <property type="entry name" value="AA-adenyl-dom"/>
    <property type="match status" value="1"/>
</dbReference>
<evidence type="ECO:0000313" key="8">
    <source>
        <dbReference type="Proteomes" id="UP000195437"/>
    </source>
</evidence>
<proteinExistence type="inferred from homology"/>
<dbReference type="GO" id="GO:0047527">
    <property type="term" value="F:2,3-dihydroxybenzoate-serine ligase activity"/>
    <property type="evidence" value="ECO:0007669"/>
    <property type="project" value="TreeGrafter"/>
</dbReference>
<evidence type="ECO:0000256" key="2">
    <source>
        <dbReference type="ARBA" id="ARBA00006432"/>
    </source>
</evidence>
<evidence type="ECO:0000256" key="5">
    <source>
        <dbReference type="ARBA" id="ARBA00023194"/>
    </source>
</evidence>
<dbReference type="GO" id="GO:0008610">
    <property type="term" value="P:lipid biosynthetic process"/>
    <property type="evidence" value="ECO:0007669"/>
    <property type="project" value="UniProtKB-ARBA"/>
</dbReference>
<dbReference type="RefSeq" id="WP_087458877.1">
    <property type="nucleotide sequence ID" value="NZ_CP021434.1"/>
</dbReference>
<dbReference type="InterPro" id="IPR020806">
    <property type="entry name" value="PKS_PP-bd"/>
</dbReference>
<dbReference type="Gene3D" id="3.30.559.30">
    <property type="entry name" value="Nonribosomal peptide synthetase, condensation domain"/>
    <property type="match status" value="1"/>
</dbReference>
<dbReference type="InterPro" id="IPR010071">
    <property type="entry name" value="AA_adenyl_dom"/>
</dbReference>
<dbReference type="Gene3D" id="2.30.38.10">
    <property type="entry name" value="Luciferase, Domain 3"/>
    <property type="match status" value="1"/>
</dbReference>
<dbReference type="CDD" id="cd05930">
    <property type="entry name" value="A_NRPS"/>
    <property type="match status" value="1"/>
</dbReference>
<sequence>MSIEQAQLQGGQLAEEEEVVALPVSFAQQRLWFFDQFESGSALYNVPLVLRLKGKLSIRALEQSLEQIIERHESLRTTFATEDGEPVQVIHEQVEIPLQFEDLTDRPESAREAAAEQLIRAYAHLPFDLGQGPLLRTNLLRLAEHDHALLLTMHHIVSDGWSLGVLLQELTALYTSLLRGESGALPNLPVQYADFSIWQRDWLEGDVLAEQLAYWKAKLGGTLPVLQVPTDHLRPAQQTYNGTSIEFAVSKELTERLQAISRSAGATLYMTLLTAFKTLLHHYSGQEDIIVGSPIAGRNRAEIEGLIGFFVNSLVLRTDLSGAPSFRELLGRVKETTLGAYSHQDVPFEKLVEELQPERSMGHAPLFQAVFALQNDALQPIEWPELTVHPQPLELEVAKFELSLGMHETPDGLAGVWEYNTDLFEEKTAHRMIGNFVTLLESIAAQPDLPVGELSILTGKEREHLLFGLNDTAVEFPEHLLLHQLFEQQAERTPHNIAAVYGEQEMTYAELETRANQLAHQLRAMGVGPDTAVGVCIERSLELVIALVAILKAGGAYLPLDTEAPAMRMHQVLTDANAPVCLSQERLRENLPTDACTMLFLDTDWAKIARQATDRPAVDVTPEHLVSIYYTSGSTGKPKGVASTHRGWVNRMAWMQRQHGLQAEESVLQKTTLTFDDAAVEFYWPLMVGARIALLEPVVHRDPRAILDAAIRWQVAVLQFVPSMLNMVLDTITPEDRAQLNCLRVVVSSGEALRPDTVRLFLERMNGILTNTWGATEVSIDSTIHICSEADVRATEVVAVGRPIDNNQVYILNKHLQPVPIGVAGDLYLAGVGLARCYLNNPERTAEAFIANPFVPGERMYKTGDRGYYREDGSIQFLGREDNQIKLRGMRVELGEIESAIDQHQAVKESVVIAHEAEPGVKRLLAYYTLQAGEAGEPSDIRKYLKELLPEYMVPAFLIPLEAFPLNANGKVDRKELPLPDQSRPELETEFAPPETMVEELIAEIWSEVLGVKKIGVYDNFFALGGHSLLATQVISRLRKALEVNVSLRVLFEKPTILELAEAMEDLLLEEFDEEDGTEE</sequence>
<dbReference type="FunFam" id="1.10.1200.10:FF:000005">
    <property type="entry name" value="Nonribosomal peptide synthetase 1"/>
    <property type="match status" value="1"/>
</dbReference>
<dbReference type="AlphaFoldDB" id="A0A1Y0ISP2"/>